<dbReference type="AlphaFoldDB" id="A0A1M5VSZ0"/>
<gene>
    <name evidence="9" type="ORF">SAMN02745207_02462</name>
</gene>
<dbReference type="PANTHER" id="PTHR42810">
    <property type="entry name" value="PURINE PERMEASE C1399.01C-RELATED"/>
    <property type="match status" value="1"/>
</dbReference>
<dbReference type="GO" id="GO:0005886">
    <property type="term" value="C:plasma membrane"/>
    <property type="evidence" value="ECO:0007669"/>
    <property type="project" value="UniProtKB-SubCell"/>
</dbReference>
<feature type="transmembrane region" description="Helical" evidence="8">
    <location>
        <begin position="277"/>
        <end position="297"/>
    </location>
</feature>
<dbReference type="InterPro" id="IPR006042">
    <property type="entry name" value="Xan_ur_permease"/>
</dbReference>
<keyword evidence="7 8" id="KW-0472">Membrane</keyword>
<reference evidence="9 10" key="1">
    <citation type="submission" date="2016-11" db="EMBL/GenBank/DDBJ databases">
        <authorList>
            <person name="Jaros S."/>
            <person name="Januszkiewicz K."/>
            <person name="Wedrychowicz H."/>
        </authorList>
    </citation>
    <scope>NUCLEOTIDE SEQUENCE [LARGE SCALE GENOMIC DNA]</scope>
    <source>
        <strain evidence="9 10">DSM 8605</strain>
    </source>
</reference>
<evidence type="ECO:0000313" key="10">
    <source>
        <dbReference type="Proteomes" id="UP000184447"/>
    </source>
</evidence>
<comment type="subcellular location">
    <subcellularLocation>
        <location evidence="1">Cell membrane</location>
        <topology evidence="1">Multi-pass membrane protein</topology>
    </subcellularLocation>
</comment>
<comment type="similarity">
    <text evidence="2">Belongs to the nucleobase:cation symporter-2 (NCS2) (TC 2.A.40) family.</text>
</comment>
<name>A0A1M5VSZ0_9CLOT</name>
<dbReference type="OrthoDB" id="9805749at2"/>
<evidence type="ECO:0000256" key="3">
    <source>
        <dbReference type="ARBA" id="ARBA00022448"/>
    </source>
</evidence>
<dbReference type="InterPro" id="IPR006043">
    <property type="entry name" value="NCS2"/>
</dbReference>
<dbReference type="Pfam" id="PF00860">
    <property type="entry name" value="Xan_ur_permease"/>
    <property type="match status" value="1"/>
</dbReference>
<keyword evidence="6 8" id="KW-1133">Transmembrane helix</keyword>
<feature type="transmembrane region" description="Helical" evidence="8">
    <location>
        <begin position="53"/>
        <end position="74"/>
    </location>
</feature>
<evidence type="ECO:0000256" key="5">
    <source>
        <dbReference type="ARBA" id="ARBA00022692"/>
    </source>
</evidence>
<feature type="transmembrane region" description="Helical" evidence="8">
    <location>
        <begin position="379"/>
        <end position="399"/>
    </location>
</feature>
<dbReference type="Proteomes" id="UP000184447">
    <property type="component" value="Unassembled WGS sequence"/>
</dbReference>
<keyword evidence="4" id="KW-1003">Cell membrane</keyword>
<keyword evidence="10" id="KW-1185">Reference proteome</keyword>
<dbReference type="GO" id="GO:0042907">
    <property type="term" value="F:xanthine transmembrane transporter activity"/>
    <property type="evidence" value="ECO:0007669"/>
    <property type="project" value="TreeGrafter"/>
</dbReference>
<evidence type="ECO:0000256" key="2">
    <source>
        <dbReference type="ARBA" id="ARBA00008821"/>
    </source>
</evidence>
<proteinExistence type="inferred from homology"/>
<dbReference type="RefSeq" id="WP_073338728.1">
    <property type="nucleotide sequence ID" value="NZ_FQXM01000013.1"/>
</dbReference>
<keyword evidence="5 8" id="KW-0812">Transmembrane</keyword>
<dbReference type="PANTHER" id="PTHR42810:SF4">
    <property type="entry name" value="URIC ACID TRANSPORTER UACT"/>
    <property type="match status" value="1"/>
</dbReference>
<feature type="transmembrane region" description="Helical" evidence="8">
    <location>
        <begin position="196"/>
        <end position="217"/>
    </location>
</feature>
<feature type="transmembrane region" description="Helical" evidence="8">
    <location>
        <begin position="237"/>
        <end position="257"/>
    </location>
</feature>
<dbReference type="NCBIfam" id="TIGR03173">
    <property type="entry name" value="pbuX"/>
    <property type="match status" value="1"/>
</dbReference>
<feature type="transmembrane region" description="Helical" evidence="8">
    <location>
        <begin position="165"/>
        <end position="184"/>
    </location>
</feature>
<evidence type="ECO:0000256" key="4">
    <source>
        <dbReference type="ARBA" id="ARBA00022475"/>
    </source>
</evidence>
<feature type="transmembrane region" description="Helical" evidence="8">
    <location>
        <begin position="27"/>
        <end position="47"/>
    </location>
</feature>
<dbReference type="EMBL" id="FQXM01000013">
    <property type="protein sequence ID" value="SHH78372.1"/>
    <property type="molecule type" value="Genomic_DNA"/>
</dbReference>
<feature type="transmembrane region" description="Helical" evidence="8">
    <location>
        <begin position="345"/>
        <end position="367"/>
    </location>
</feature>
<feature type="transmembrane region" description="Helical" evidence="8">
    <location>
        <begin position="406"/>
        <end position="427"/>
    </location>
</feature>
<accession>A0A1M5VSZ0</accession>
<dbReference type="NCBIfam" id="TIGR00801">
    <property type="entry name" value="ncs2"/>
    <property type="match status" value="1"/>
</dbReference>
<dbReference type="InterPro" id="IPR017588">
    <property type="entry name" value="UacT-like"/>
</dbReference>
<dbReference type="PROSITE" id="PS01116">
    <property type="entry name" value="XANTH_URACIL_PERMASE"/>
    <property type="match status" value="1"/>
</dbReference>
<feature type="transmembrane region" description="Helical" evidence="8">
    <location>
        <begin position="132"/>
        <end position="153"/>
    </location>
</feature>
<dbReference type="NCBIfam" id="NF037981">
    <property type="entry name" value="NCS2_1"/>
    <property type="match status" value="1"/>
</dbReference>
<evidence type="ECO:0000256" key="6">
    <source>
        <dbReference type="ARBA" id="ARBA00022989"/>
    </source>
</evidence>
<evidence type="ECO:0000313" key="9">
    <source>
        <dbReference type="EMBL" id="SHH78372.1"/>
    </source>
</evidence>
<organism evidence="9 10">
    <name type="scientific">Clostridium grantii DSM 8605</name>
    <dbReference type="NCBI Taxonomy" id="1121316"/>
    <lineage>
        <taxon>Bacteria</taxon>
        <taxon>Bacillati</taxon>
        <taxon>Bacillota</taxon>
        <taxon>Clostridia</taxon>
        <taxon>Eubacteriales</taxon>
        <taxon>Clostridiaceae</taxon>
        <taxon>Clostridium</taxon>
    </lineage>
</organism>
<protein>
    <submittedName>
        <fullName evidence="9">Nucleobase:cation symporter-2, NCS2 family</fullName>
    </submittedName>
</protein>
<feature type="transmembrane region" description="Helical" evidence="8">
    <location>
        <begin position="309"/>
        <end position="333"/>
    </location>
</feature>
<feature type="transmembrane region" description="Helical" evidence="8">
    <location>
        <begin position="106"/>
        <end position="125"/>
    </location>
</feature>
<sequence>MSKKVSVYDLDGTPPLGEAIPLGMQHVLAMFAGNVAPIIVVAGAIKLPVEDKILLIQFAMFIAGIVTLIQLYPIGRVGAKLPIVMGTSSGFIPTCISIGAKYGLAGILGAAFIGGFVEIIFGWFLKPIRKFFPPVVTGTVVLAIGLSLLPIGVKYFGGGVGAEDFGSLSNLLLGTIVLVVILFFKQFTKGFTSLSSILIGIIVGYIVAIFMGKVNFAAIGNAGWFSLPTPLKFGMTFHWDAIVAMSIMFLVTTVETVGDISAITMGGLKREATDKELSGGVIADGFGSSLAALFGVFPNTSFSQNVGIVALTGVMNRFAVATGAIFLIIAGLFPKVGALIAIMPASVIGGAAIIMFSMIAISGINLITKEPLDGRNGLIVAVSLGLGLGFGLVPEILAYMPEWIKLLFGESGIVMSALVALVLNVIFPKENIA</sequence>
<evidence type="ECO:0000256" key="7">
    <source>
        <dbReference type="ARBA" id="ARBA00023136"/>
    </source>
</evidence>
<dbReference type="STRING" id="1121316.SAMN02745207_02462"/>
<evidence type="ECO:0000256" key="8">
    <source>
        <dbReference type="SAM" id="Phobius"/>
    </source>
</evidence>
<evidence type="ECO:0000256" key="1">
    <source>
        <dbReference type="ARBA" id="ARBA00004651"/>
    </source>
</evidence>
<keyword evidence="3" id="KW-0813">Transport</keyword>